<dbReference type="EMBL" id="CADCVT010000074">
    <property type="protein sequence ID" value="CAA9481530.1"/>
    <property type="molecule type" value="Genomic_DNA"/>
</dbReference>
<feature type="non-terminal residue" evidence="1">
    <location>
        <position position="1"/>
    </location>
</feature>
<accession>A0A6J4RZU7</accession>
<evidence type="ECO:0000313" key="1">
    <source>
        <dbReference type="EMBL" id="CAA9481530.1"/>
    </source>
</evidence>
<name>A0A6J4RZU7_9ACTN</name>
<organism evidence="1">
    <name type="scientific">uncultured Solirubrobacteraceae bacterium</name>
    <dbReference type="NCBI Taxonomy" id="1162706"/>
    <lineage>
        <taxon>Bacteria</taxon>
        <taxon>Bacillati</taxon>
        <taxon>Actinomycetota</taxon>
        <taxon>Thermoleophilia</taxon>
        <taxon>Solirubrobacterales</taxon>
        <taxon>Solirubrobacteraceae</taxon>
        <taxon>environmental samples</taxon>
    </lineage>
</organism>
<dbReference type="Pfam" id="PF07332">
    <property type="entry name" value="Phage_holin_3_6"/>
    <property type="match status" value="1"/>
</dbReference>
<gene>
    <name evidence="1" type="ORF">AVDCRST_MAG85-706</name>
</gene>
<dbReference type="AlphaFoldDB" id="A0A6J4RZU7"/>
<reference evidence="1" key="1">
    <citation type="submission" date="2020-02" db="EMBL/GenBank/DDBJ databases">
        <authorList>
            <person name="Meier V. D."/>
        </authorList>
    </citation>
    <scope>NUCLEOTIDE SEQUENCE</scope>
    <source>
        <strain evidence="1">AVDCRST_MAG85</strain>
    </source>
</reference>
<dbReference type="InterPro" id="IPR009937">
    <property type="entry name" value="Phage_holin_3_6"/>
</dbReference>
<sequence length="49" mass="5222">LIVGGIVAAVGLALVMKGRSALQAEDLTPRRTIQTLKEDVEMVGEQTSR</sequence>
<proteinExistence type="predicted"/>
<protein>
    <submittedName>
        <fullName evidence="1">Uncharacterized protein</fullName>
    </submittedName>
</protein>